<keyword evidence="2" id="KW-1003">Cell membrane</keyword>
<dbReference type="CDD" id="cd01610">
    <property type="entry name" value="PAP2_like"/>
    <property type="match status" value="1"/>
</dbReference>
<name>A0ABP7CRJ1_9MICO</name>
<evidence type="ECO:0000256" key="8">
    <source>
        <dbReference type="SAM" id="Phobius"/>
    </source>
</evidence>
<comment type="subcellular location">
    <subcellularLocation>
        <location evidence="1">Cell membrane</location>
        <topology evidence="1">Multi-pass membrane protein</topology>
    </subcellularLocation>
</comment>
<evidence type="ECO:0000256" key="7">
    <source>
        <dbReference type="SAM" id="MobiDB-lite"/>
    </source>
</evidence>
<evidence type="ECO:0000256" key="3">
    <source>
        <dbReference type="ARBA" id="ARBA00022692"/>
    </source>
</evidence>
<dbReference type="Pfam" id="PF01569">
    <property type="entry name" value="PAP2"/>
    <property type="match status" value="1"/>
</dbReference>
<dbReference type="Proteomes" id="UP001501468">
    <property type="component" value="Unassembled WGS sequence"/>
</dbReference>
<dbReference type="InterPro" id="IPR036938">
    <property type="entry name" value="PAP2/HPO_sf"/>
</dbReference>
<feature type="transmembrane region" description="Helical" evidence="8">
    <location>
        <begin position="177"/>
        <end position="201"/>
    </location>
</feature>
<reference evidence="11" key="1">
    <citation type="journal article" date="2019" name="Int. J. Syst. Evol. Microbiol.">
        <title>The Global Catalogue of Microorganisms (GCM) 10K type strain sequencing project: providing services to taxonomists for standard genome sequencing and annotation.</title>
        <authorList>
            <consortium name="The Broad Institute Genomics Platform"/>
            <consortium name="The Broad Institute Genome Sequencing Center for Infectious Disease"/>
            <person name="Wu L."/>
            <person name="Ma J."/>
        </authorList>
    </citation>
    <scope>NUCLEOTIDE SEQUENCE [LARGE SCALE GENOMIC DNA]</scope>
    <source>
        <strain evidence="11">JCM 17125</strain>
    </source>
</reference>
<feature type="transmembrane region" description="Helical" evidence="8">
    <location>
        <begin position="81"/>
        <end position="101"/>
    </location>
</feature>
<keyword evidence="5 8" id="KW-1133">Transmembrane helix</keyword>
<keyword evidence="4" id="KW-0378">Hydrolase</keyword>
<feature type="transmembrane region" description="Helical" evidence="8">
    <location>
        <begin position="139"/>
        <end position="157"/>
    </location>
</feature>
<feature type="region of interest" description="Disordered" evidence="7">
    <location>
        <begin position="232"/>
        <end position="257"/>
    </location>
</feature>
<protein>
    <recommendedName>
        <fullName evidence="9">Phosphatidic acid phosphatase type 2/haloperoxidase domain-containing protein</fullName>
    </recommendedName>
</protein>
<gene>
    <name evidence="10" type="ORF">GCM10022399_07310</name>
</gene>
<dbReference type="PANTHER" id="PTHR14969">
    <property type="entry name" value="SPHINGOSINE-1-PHOSPHATE PHOSPHOHYDROLASE"/>
    <property type="match status" value="1"/>
</dbReference>
<sequence length="257" mass="26770">MDVRRRFGGGPVTGALSAAVVVVVVTALLFVVRDAAYRATASGAVALPSVVGGFFEVVGELGLVVLAGVAAVLTWRARSQGLQHLAVAVVAAVATVTAYVLSEVVKGFVREERPCRTLSVHTVATCPAPGDWAWPSNHATIAGALATAIVILAPVWWRLAVPLTLAVGASRVLTGAHYWHDVLAGLAVGVFVVWFGTWALAPAAHRLLQRSVVAGPPGWRRVVGQGYVPRYADADVPGEGADHDAEPLEPPGETDED</sequence>
<comment type="caution">
    <text evidence="10">The sequence shown here is derived from an EMBL/GenBank/DDBJ whole genome shotgun (WGS) entry which is preliminary data.</text>
</comment>
<evidence type="ECO:0000256" key="4">
    <source>
        <dbReference type="ARBA" id="ARBA00022801"/>
    </source>
</evidence>
<keyword evidence="3 8" id="KW-0812">Transmembrane</keyword>
<keyword evidence="11" id="KW-1185">Reference proteome</keyword>
<accession>A0ABP7CRJ1</accession>
<evidence type="ECO:0000256" key="5">
    <source>
        <dbReference type="ARBA" id="ARBA00022989"/>
    </source>
</evidence>
<dbReference type="InterPro" id="IPR000326">
    <property type="entry name" value="PAP2/HPO"/>
</dbReference>
<evidence type="ECO:0000256" key="6">
    <source>
        <dbReference type="ARBA" id="ARBA00023136"/>
    </source>
</evidence>
<dbReference type="PANTHER" id="PTHR14969:SF62">
    <property type="entry name" value="DECAPRENYLPHOSPHORYL-5-PHOSPHORIBOSE PHOSPHATASE RV3807C-RELATED"/>
    <property type="match status" value="1"/>
</dbReference>
<evidence type="ECO:0000256" key="2">
    <source>
        <dbReference type="ARBA" id="ARBA00022475"/>
    </source>
</evidence>
<evidence type="ECO:0000313" key="11">
    <source>
        <dbReference type="Proteomes" id="UP001501468"/>
    </source>
</evidence>
<evidence type="ECO:0000313" key="10">
    <source>
        <dbReference type="EMBL" id="GAA3693434.1"/>
    </source>
</evidence>
<dbReference type="EMBL" id="BAABDC010000001">
    <property type="protein sequence ID" value="GAA3693434.1"/>
    <property type="molecule type" value="Genomic_DNA"/>
</dbReference>
<dbReference type="SUPFAM" id="SSF48317">
    <property type="entry name" value="Acid phosphatase/Vanadium-dependent haloperoxidase"/>
    <property type="match status" value="1"/>
</dbReference>
<dbReference type="SMART" id="SM00014">
    <property type="entry name" value="acidPPc"/>
    <property type="match status" value="1"/>
</dbReference>
<feature type="transmembrane region" description="Helical" evidence="8">
    <location>
        <begin position="44"/>
        <end position="75"/>
    </location>
</feature>
<organism evidence="10 11">
    <name type="scientific">Terrabacter ginsenosidimutans</name>
    <dbReference type="NCBI Taxonomy" id="490575"/>
    <lineage>
        <taxon>Bacteria</taxon>
        <taxon>Bacillati</taxon>
        <taxon>Actinomycetota</taxon>
        <taxon>Actinomycetes</taxon>
        <taxon>Micrococcales</taxon>
        <taxon>Intrasporangiaceae</taxon>
        <taxon>Terrabacter</taxon>
    </lineage>
</organism>
<proteinExistence type="predicted"/>
<dbReference type="Gene3D" id="1.20.144.10">
    <property type="entry name" value="Phosphatidic acid phosphatase type 2/haloperoxidase"/>
    <property type="match status" value="1"/>
</dbReference>
<feature type="domain" description="Phosphatidic acid phosphatase type 2/haloperoxidase" evidence="9">
    <location>
        <begin position="87"/>
        <end position="197"/>
    </location>
</feature>
<feature type="transmembrane region" description="Helical" evidence="8">
    <location>
        <begin position="12"/>
        <end position="32"/>
    </location>
</feature>
<evidence type="ECO:0000259" key="9">
    <source>
        <dbReference type="SMART" id="SM00014"/>
    </source>
</evidence>
<keyword evidence="6 8" id="KW-0472">Membrane</keyword>
<evidence type="ECO:0000256" key="1">
    <source>
        <dbReference type="ARBA" id="ARBA00004651"/>
    </source>
</evidence>